<name>A0A6N1C8N2_9PSED</name>
<dbReference type="AlphaFoldDB" id="A0A6N1C8N2"/>
<evidence type="ECO:0000313" key="1">
    <source>
        <dbReference type="EMBL" id="QKS81648.1"/>
    </source>
</evidence>
<dbReference type="Proteomes" id="UP000509545">
    <property type="component" value="Chromosome"/>
</dbReference>
<dbReference type="RefSeq" id="WP_176688125.1">
    <property type="nucleotide sequence ID" value="NZ_CP048810.1"/>
</dbReference>
<keyword evidence="2" id="KW-1185">Reference proteome</keyword>
<reference evidence="1 2" key="1">
    <citation type="submission" date="2020-02" db="EMBL/GenBank/DDBJ databases">
        <authorList>
            <person name="Liang J."/>
        </authorList>
    </citation>
    <scope>NUCLEOTIDE SEQUENCE [LARGE SCALE GENOMIC DNA]</scope>
    <source>
        <strain evidence="1 2">L22-9</strain>
    </source>
</reference>
<proteinExistence type="predicted"/>
<evidence type="ECO:0000313" key="2">
    <source>
        <dbReference type="Proteomes" id="UP000509545"/>
    </source>
</evidence>
<sequence length="56" mass="6373">MGYDVPGGITPSTINGFKKRQRCLDLSLSLSDFGSETFTFRIKEHKKIRRVIAELD</sequence>
<gene>
    <name evidence="1" type="ORF">GN234_06675</name>
</gene>
<dbReference type="EMBL" id="CP048810">
    <property type="protein sequence ID" value="QKS81648.1"/>
    <property type="molecule type" value="Genomic_DNA"/>
</dbReference>
<organism evidence="1 2">
    <name type="scientific">Pseudomonas bijieensis</name>
    <dbReference type="NCBI Taxonomy" id="2681983"/>
    <lineage>
        <taxon>Bacteria</taxon>
        <taxon>Pseudomonadati</taxon>
        <taxon>Pseudomonadota</taxon>
        <taxon>Gammaproteobacteria</taxon>
        <taxon>Pseudomonadales</taxon>
        <taxon>Pseudomonadaceae</taxon>
        <taxon>Pseudomonas</taxon>
    </lineage>
</organism>
<protein>
    <submittedName>
        <fullName evidence="1">Uncharacterized protein</fullName>
    </submittedName>
</protein>
<dbReference type="KEGG" id="pbz:GN234_06675"/>
<accession>A0A6N1C8N2</accession>